<sequence length="181" mass="19724">MTTAREGLLDAFEDLLVDGGERSTTLDAVAARAQVSKGGLLYHFPSKNALVDGLVERLQERTDQDSATMRDAPEGAAAYYVTSSAEVDSPFDRTFLAVFRLAMSAEESATRAIQRIRGQWLELIREDLHDDDLAMAVLLMGDGLYYNASLASAGLSEAPETEASLLRALERLRQRGEAPAE</sequence>
<dbReference type="AlphaFoldDB" id="A0A921SNP7"/>
<dbReference type="InterPro" id="IPR009057">
    <property type="entry name" value="Homeodomain-like_sf"/>
</dbReference>
<evidence type="ECO:0000256" key="4">
    <source>
        <dbReference type="PROSITE-ProRule" id="PRU00335"/>
    </source>
</evidence>
<organism evidence="6 7">
    <name type="scientific">Brevibacterium senegalense</name>
    <dbReference type="NCBI Taxonomy" id="1033736"/>
    <lineage>
        <taxon>Bacteria</taxon>
        <taxon>Bacillati</taxon>
        <taxon>Actinomycetota</taxon>
        <taxon>Actinomycetes</taxon>
        <taxon>Micrococcales</taxon>
        <taxon>Brevibacteriaceae</taxon>
        <taxon>Brevibacterium</taxon>
    </lineage>
</organism>
<evidence type="ECO:0000256" key="1">
    <source>
        <dbReference type="ARBA" id="ARBA00023015"/>
    </source>
</evidence>
<dbReference type="EMBL" id="DYUK01000148">
    <property type="protein sequence ID" value="HJG80113.1"/>
    <property type="molecule type" value="Genomic_DNA"/>
</dbReference>
<dbReference type="InterPro" id="IPR050109">
    <property type="entry name" value="HTH-type_TetR-like_transc_reg"/>
</dbReference>
<dbReference type="Gene3D" id="1.10.357.10">
    <property type="entry name" value="Tetracycline Repressor, domain 2"/>
    <property type="match status" value="1"/>
</dbReference>
<evidence type="ECO:0000256" key="2">
    <source>
        <dbReference type="ARBA" id="ARBA00023125"/>
    </source>
</evidence>
<evidence type="ECO:0000313" key="6">
    <source>
        <dbReference type="EMBL" id="HJG80113.1"/>
    </source>
</evidence>
<feature type="domain" description="HTH tetR-type" evidence="5">
    <location>
        <begin position="2"/>
        <end position="62"/>
    </location>
</feature>
<feature type="DNA-binding region" description="H-T-H motif" evidence="4">
    <location>
        <begin position="25"/>
        <end position="44"/>
    </location>
</feature>
<dbReference type="PROSITE" id="PS50977">
    <property type="entry name" value="HTH_TETR_2"/>
    <property type="match status" value="1"/>
</dbReference>
<dbReference type="Pfam" id="PF00440">
    <property type="entry name" value="TetR_N"/>
    <property type="match status" value="1"/>
</dbReference>
<dbReference type="Pfam" id="PF17937">
    <property type="entry name" value="TetR_C_28"/>
    <property type="match status" value="1"/>
</dbReference>
<gene>
    <name evidence="6" type="ORF">K8V08_06850</name>
</gene>
<dbReference type="GO" id="GO:0000976">
    <property type="term" value="F:transcription cis-regulatory region binding"/>
    <property type="evidence" value="ECO:0007669"/>
    <property type="project" value="TreeGrafter"/>
</dbReference>
<dbReference type="InterPro" id="IPR001647">
    <property type="entry name" value="HTH_TetR"/>
</dbReference>
<dbReference type="PRINTS" id="PR00455">
    <property type="entry name" value="HTHTETR"/>
</dbReference>
<evidence type="ECO:0000313" key="7">
    <source>
        <dbReference type="Proteomes" id="UP000784435"/>
    </source>
</evidence>
<comment type="caution">
    <text evidence="6">The sequence shown here is derived from an EMBL/GenBank/DDBJ whole genome shotgun (WGS) entry which is preliminary data.</text>
</comment>
<keyword evidence="1" id="KW-0805">Transcription regulation</keyword>
<evidence type="ECO:0000259" key="5">
    <source>
        <dbReference type="PROSITE" id="PS50977"/>
    </source>
</evidence>
<dbReference type="InterPro" id="IPR041479">
    <property type="entry name" value="TetR_CgmR_C"/>
</dbReference>
<accession>A0A921SNP7</accession>
<keyword evidence="2 4" id="KW-0238">DNA-binding</keyword>
<dbReference type="GO" id="GO:0003700">
    <property type="term" value="F:DNA-binding transcription factor activity"/>
    <property type="evidence" value="ECO:0007669"/>
    <property type="project" value="TreeGrafter"/>
</dbReference>
<dbReference type="PANTHER" id="PTHR30055:SF234">
    <property type="entry name" value="HTH-TYPE TRANSCRIPTIONAL REGULATOR BETI"/>
    <property type="match status" value="1"/>
</dbReference>
<dbReference type="Proteomes" id="UP000784435">
    <property type="component" value="Unassembled WGS sequence"/>
</dbReference>
<name>A0A921SNP7_9MICO</name>
<dbReference type="PANTHER" id="PTHR30055">
    <property type="entry name" value="HTH-TYPE TRANSCRIPTIONAL REGULATOR RUTR"/>
    <property type="match status" value="1"/>
</dbReference>
<reference evidence="6" key="1">
    <citation type="journal article" date="2021" name="PeerJ">
        <title>Extensive microbial diversity within the chicken gut microbiome revealed by metagenomics and culture.</title>
        <authorList>
            <person name="Gilroy R."/>
            <person name="Ravi A."/>
            <person name="Getino M."/>
            <person name="Pursley I."/>
            <person name="Horton D.L."/>
            <person name="Alikhan N.F."/>
            <person name="Baker D."/>
            <person name="Gharbi K."/>
            <person name="Hall N."/>
            <person name="Watson M."/>
            <person name="Adriaenssens E.M."/>
            <person name="Foster-Nyarko E."/>
            <person name="Jarju S."/>
            <person name="Secka A."/>
            <person name="Antonio M."/>
            <person name="Oren A."/>
            <person name="Chaudhuri R.R."/>
            <person name="La Ragione R."/>
            <person name="Hildebrand F."/>
            <person name="Pallen M.J."/>
        </authorList>
    </citation>
    <scope>NUCLEOTIDE SEQUENCE</scope>
    <source>
        <strain evidence="6">ChiGjej5B5-7349</strain>
    </source>
</reference>
<evidence type="ECO:0000256" key="3">
    <source>
        <dbReference type="ARBA" id="ARBA00023163"/>
    </source>
</evidence>
<proteinExistence type="predicted"/>
<keyword evidence="3" id="KW-0804">Transcription</keyword>
<dbReference type="SUPFAM" id="SSF46689">
    <property type="entry name" value="Homeodomain-like"/>
    <property type="match status" value="1"/>
</dbReference>
<protein>
    <submittedName>
        <fullName evidence="6">TetR/AcrR family transcriptional regulator</fullName>
    </submittedName>
</protein>
<reference evidence="6" key="2">
    <citation type="submission" date="2021-09" db="EMBL/GenBank/DDBJ databases">
        <authorList>
            <person name="Gilroy R."/>
        </authorList>
    </citation>
    <scope>NUCLEOTIDE SEQUENCE</scope>
    <source>
        <strain evidence="6">ChiGjej5B5-7349</strain>
    </source>
</reference>